<feature type="domain" description="Ferric oxidoreductase" evidence="8">
    <location>
        <begin position="74"/>
        <end position="187"/>
    </location>
</feature>
<feature type="transmembrane region" description="Helical" evidence="7">
    <location>
        <begin position="37"/>
        <end position="55"/>
    </location>
</feature>
<evidence type="ECO:0000259" key="8">
    <source>
        <dbReference type="Pfam" id="PF01794"/>
    </source>
</evidence>
<evidence type="ECO:0000256" key="4">
    <source>
        <dbReference type="ARBA" id="ARBA00022989"/>
    </source>
</evidence>
<evidence type="ECO:0000256" key="5">
    <source>
        <dbReference type="ARBA" id="ARBA00023004"/>
    </source>
</evidence>
<comment type="caution">
    <text evidence="7">Lacks conserved residue(s) required for the propagation of feature annotation.</text>
</comment>
<dbReference type="Pfam" id="PF01794">
    <property type="entry name" value="Ferric_reduct"/>
    <property type="match status" value="1"/>
</dbReference>
<feature type="transmembrane region" description="Helical" evidence="7">
    <location>
        <begin position="230"/>
        <end position="255"/>
    </location>
</feature>
<dbReference type="GO" id="GO:0046872">
    <property type="term" value="F:metal ion binding"/>
    <property type="evidence" value="ECO:0007669"/>
    <property type="project" value="UniProtKB-KW"/>
</dbReference>
<comment type="similarity">
    <text evidence="7">Belongs to the MsrQ family.</text>
</comment>
<comment type="function">
    <text evidence="7">Part of the MsrPQ system that repairs oxidized periplasmic proteins containing methionine sulfoxide residues (Met-O), using respiratory chain electrons. Thus protects these proteins from oxidative-stress damage caused by reactive species of oxygen and chlorine generated by the host defense mechanisms. MsrPQ is essential for the maintenance of envelope integrity under bleach stress, rescuing a wide series of structurally unrelated periplasmic proteins from methionine oxidation. MsrQ provides electrons for reduction to the reductase catalytic subunit MsrP, using the quinone pool of the respiratory chain.</text>
</comment>
<protein>
    <recommendedName>
        <fullName evidence="7">Protein-methionine-sulfoxide reductase heme-binding subunit MsrQ</fullName>
    </recommendedName>
    <alternativeName>
        <fullName evidence="7">Flavocytochrome MsrQ</fullName>
    </alternativeName>
</protein>
<comment type="subunit">
    <text evidence="7">Heterodimer of a catalytic subunit (MsrP) and a heme-binding subunit (MsrQ).</text>
</comment>
<dbReference type="GO" id="GO:0020037">
    <property type="term" value="F:heme binding"/>
    <property type="evidence" value="ECO:0007669"/>
    <property type="project" value="UniProtKB-UniRule"/>
</dbReference>
<dbReference type="GO" id="GO:0010181">
    <property type="term" value="F:FMN binding"/>
    <property type="evidence" value="ECO:0007669"/>
    <property type="project" value="UniProtKB-UniRule"/>
</dbReference>
<evidence type="ECO:0000313" key="9">
    <source>
        <dbReference type="EMBL" id="TDR94544.1"/>
    </source>
</evidence>
<accession>A0A4R7C7D6</accession>
<reference evidence="9 10" key="1">
    <citation type="submission" date="2019-03" db="EMBL/GenBank/DDBJ databases">
        <title>Genomic Encyclopedia of Type Strains, Phase IV (KMG-IV): sequencing the most valuable type-strain genomes for metagenomic binning, comparative biology and taxonomic classification.</title>
        <authorList>
            <person name="Goeker M."/>
        </authorList>
    </citation>
    <scope>NUCLEOTIDE SEQUENCE [LARGE SCALE GENOMIC DNA]</scope>
    <source>
        <strain evidence="9 10">DSM 25903</strain>
    </source>
</reference>
<dbReference type="Proteomes" id="UP000295122">
    <property type="component" value="Unassembled WGS sequence"/>
</dbReference>
<dbReference type="PANTHER" id="PTHR36964">
    <property type="entry name" value="PROTEIN-METHIONINE-SULFOXIDE REDUCTASE HEME-BINDING SUBUNIT MSRQ"/>
    <property type="match status" value="1"/>
</dbReference>
<comment type="cofactor">
    <cofactor evidence="7">
        <name>FMN</name>
        <dbReference type="ChEBI" id="CHEBI:58210"/>
    </cofactor>
    <text evidence="7">Binds 1 FMN per subunit.</text>
</comment>
<keyword evidence="7" id="KW-0249">Electron transport</keyword>
<keyword evidence="7" id="KW-0479">Metal-binding</keyword>
<dbReference type="GO" id="GO:0030091">
    <property type="term" value="P:protein repair"/>
    <property type="evidence" value="ECO:0007669"/>
    <property type="project" value="UniProtKB-UniRule"/>
</dbReference>
<comment type="subcellular location">
    <subcellularLocation>
        <location evidence="7">Cell membrane</location>
        <topology evidence="7">Multi-pass membrane protein</topology>
    </subcellularLocation>
    <subcellularLocation>
        <location evidence="1">Membrane</location>
        <topology evidence="1">Multi-pass membrane protein</topology>
    </subcellularLocation>
</comment>
<sequence>MARDGGDTTFRARLGSHGLAMLDALVLWRDRRGRLSGLRIATLAILLWPVLLMAIDAGRGALGGRPLNELIHRTGWWALVFLLASLAVTPLRRSARLAKLVDVRRMIGVAACLYAVAHVLLFVADLKFDLLKAVVEIASRLYLTIGFVALIALVVLGATSNDAMVKRLGGLRWRRLHQASYVATLLALIHFFQQTKADVSVPTLYAGLFGWLMAYRLLAAWRGEAALTPLALAALALVVSALTFLGEGIGIALAFRQPLFEFLPQYAATLTDVSIGLRPGWSVLAAGLAVAALDALRRIGGRPKPAPAEGPIGGARRLS</sequence>
<comment type="cofactor">
    <cofactor evidence="7">
        <name>heme b</name>
        <dbReference type="ChEBI" id="CHEBI:60344"/>
    </cofactor>
    <text evidence="7">Binds 1 heme b (iron(II)-protoporphyrin IX) group per subunit.</text>
</comment>
<feature type="transmembrane region" description="Helical" evidence="7">
    <location>
        <begin position="199"/>
        <end position="218"/>
    </location>
</feature>
<dbReference type="HAMAP" id="MF_01207">
    <property type="entry name" value="MsrQ"/>
    <property type="match status" value="1"/>
</dbReference>
<proteinExistence type="inferred from homology"/>
<keyword evidence="7" id="KW-0285">Flavoprotein</keyword>
<feature type="transmembrane region" description="Helical" evidence="7">
    <location>
        <begin position="275"/>
        <end position="296"/>
    </location>
</feature>
<evidence type="ECO:0000256" key="7">
    <source>
        <dbReference type="HAMAP-Rule" id="MF_01207"/>
    </source>
</evidence>
<keyword evidence="7" id="KW-0349">Heme</keyword>
<keyword evidence="4 7" id="KW-1133">Transmembrane helix</keyword>
<keyword evidence="6 7" id="KW-0472">Membrane</keyword>
<dbReference type="PANTHER" id="PTHR36964:SF1">
    <property type="entry name" value="PROTEIN-METHIONINE-SULFOXIDE REDUCTASE HEME-BINDING SUBUNIT MSRQ"/>
    <property type="match status" value="1"/>
</dbReference>
<feature type="transmembrane region" description="Helical" evidence="7">
    <location>
        <begin position="176"/>
        <end position="193"/>
    </location>
</feature>
<feature type="transmembrane region" description="Helical" evidence="7">
    <location>
        <begin position="103"/>
        <end position="121"/>
    </location>
</feature>
<feature type="transmembrane region" description="Helical" evidence="7">
    <location>
        <begin position="141"/>
        <end position="164"/>
    </location>
</feature>
<keyword evidence="10" id="KW-1185">Reference proteome</keyword>
<feature type="transmembrane region" description="Helical" evidence="7">
    <location>
        <begin position="75"/>
        <end position="91"/>
    </location>
</feature>
<keyword evidence="7" id="KW-0288">FMN</keyword>
<evidence type="ECO:0000256" key="2">
    <source>
        <dbReference type="ARBA" id="ARBA00022448"/>
    </source>
</evidence>
<evidence type="ECO:0000256" key="1">
    <source>
        <dbReference type="ARBA" id="ARBA00004141"/>
    </source>
</evidence>
<gene>
    <name evidence="7" type="primary">msrQ</name>
    <name evidence="9" type="ORF">EV668_1832</name>
</gene>
<organism evidence="9 10">
    <name type="scientific">Enterovirga rhinocerotis</name>
    <dbReference type="NCBI Taxonomy" id="1339210"/>
    <lineage>
        <taxon>Bacteria</taxon>
        <taxon>Pseudomonadati</taxon>
        <taxon>Pseudomonadota</taxon>
        <taxon>Alphaproteobacteria</taxon>
        <taxon>Hyphomicrobiales</taxon>
        <taxon>Methylobacteriaceae</taxon>
        <taxon>Enterovirga</taxon>
    </lineage>
</organism>
<dbReference type="GO" id="GO:0009055">
    <property type="term" value="F:electron transfer activity"/>
    <property type="evidence" value="ECO:0007669"/>
    <property type="project" value="UniProtKB-UniRule"/>
</dbReference>
<comment type="caution">
    <text evidence="9">The sequence shown here is derived from an EMBL/GenBank/DDBJ whole genome shotgun (WGS) entry which is preliminary data.</text>
</comment>
<keyword evidence="5 7" id="KW-0408">Iron</keyword>
<keyword evidence="2 7" id="KW-0813">Transport</keyword>
<keyword evidence="3 7" id="KW-0812">Transmembrane</keyword>
<evidence type="ECO:0000313" key="10">
    <source>
        <dbReference type="Proteomes" id="UP000295122"/>
    </source>
</evidence>
<dbReference type="EMBL" id="SNZR01000011">
    <property type="protein sequence ID" value="TDR94544.1"/>
    <property type="molecule type" value="Genomic_DNA"/>
</dbReference>
<dbReference type="GO" id="GO:0016679">
    <property type="term" value="F:oxidoreductase activity, acting on diphenols and related substances as donors"/>
    <property type="evidence" value="ECO:0007669"/>
    <property type="project" value="TreeGrafter"/>
</dbReference>
<name>A0A4R7C7D6_9HYPH</name>
<dbReference type="InterPro" id="IPR022837">
    <property type="entry name" value="MsrQ-like"/>
</dbReference>
<evidence type="ECO:0000256" key="3">
    <source>
        <dbReference type="ARBA" id="ARBA00022692"/>
    </source>
</evidence>
<dbReference type="AlphaFoldDB" id="A0A4R7C7D6"/>
<evidence type="ECO:0000256" key="6">
    <source>
        <dbReference type="ARBA" id="ARBA00023136"/>
    </source>
</evidence>
<dbReference type="InterPro" id="IPR013130">
    <property type="entry name" value="Fe3_Rdtase_TM_dom"/>
</dbReference>
<dbReference type="GO" id="GO:0005886">
    <property type="term" value="C:plasma membrane"/>
    <property type="evidence" value="ECO:0007669"/>
    <property type="project" value="UniProtKB-SubCell"/>
</dbReference>
<keyword evidence="7" id="KW-1003">Cell membrane</keyword>